<dbReference type="SUPFAM" id="SSF63817">
    <property type="entry name" value="Sortase"/>
    <property type="match status" value="1"/>
</dbReference>
<keyword evidence="2" id="KW-1185">Reference proteome</keyword>
<sequence>MDQAEDVPADPEKDDGDAGVLYVQMDLKALEKENPDTVAWLYYPALGINHPVMQDEDNTYYIKHIFSGDKNWIAGDICGCGDIDFFKTNAEGNRKKVSCEIDFVVNKGIKKYYIQSALSLGIAQKEKTELRPLLGAKDCFWKSIVTKSGMKPLIDEEGILHLGPY</sequence>
<comment type="caution">
    <text evidence="1">The sequence shown here is derived from an EMBL/GenBank/DDBJ whole genome shotgun (WGS) entry which is preliminary data.</text>
</comment>
<dbReference type="Proteomes" id="UP001600943">
    <property type="component" value="Unassembled WGS sequence"/>
</dbReference>
<organism evidence="1 2">
    <name type="scientific">Blautia hominis</name>
    <dbReference type="NCBI Taxonomy" id="2025493"/>
    <lineage>
        <taxon>Bacteria</taxon>
        <taxon>Bacillati</taxon>
        <taxon>Bacillota</taxon>
        <taxon>Clostridia</taxon>
        <taxon>Lachnospirales</taxon>
        <taxon>Lachnospiraceae</taxon>
        <taxon>Blautia</taxon>
    </lineage>
</organism>
<dbReference type="InterPro" id="IPR023365">
    <property type="entry name" value="Sortase_dom-sf"/>
</dbReference>
<gene>
    <name evidence="1" type="ORF">K040078D81_61220</name>
</gene>
<dbReference type="Gene3D" id="2.40.260.10">
    <property type="entry name" value="Sortase"/>
    <property type="match status" value="1"/>
</dbReference>
<accession>A0ABQ0BKP3</accession>
<dbReference type="EMBL" id="BAABYW010000003">
    <property type="protein sequence ID" value="GAA6412005.1"/>
    <property type="molecule type" value="Genomic_DNA"/>
</dbReference>
<proteinExistence type="predicted"/>
<protein>
    <submittedName>
        <fullName evidence="1">Uncharacterized protein</fullName>
    </submittedName>
</protein>
<evidence type="ECO:0000313" key="1">
    <source>
        <dbReference type="EMBL" id="GAA6412005.1"/>
    </source>
</evidence>
<dbReference type="RefSeq" id="WP_226826418.1">
    <property type="nucleotide sequence ID" value="NZ_BAABYW010000003.1"/>
</dbReference>
<evidence type="ECO:0000313" key="2">
    <source>
        <dbReference type="Proteomes" id="UP001600943"/>
    </source>
</evidence>
<reference evidence="1 2" key="1">
    <citation type="submission" date="2024-04" db="EMBL/GenBank/DDBJ databases">
        <title>Defined microbial consortia suppress multidrug-resistant proinflammatory Enterobacteriaceae via ecological control.</title>
        <authorList>
            <person name="Furuichi M."/>
            <person name="Kawaguchi T."/>
            <person name="Pust M."/>
            <person name="Yasuma K."/>
            <person name="Plichta D."/>
            <person name="Hasegawa N."/>
            <person name="Ohya T."/>
            <person name="Bhattarai S."/>
            <person name="Sasajima S."/>
            <person name="Aoto Y."/>
            <person name="Tuganbaev T."/>
            <person name="Yaginuma M."/>
            <person name="Ueda M."/>
            <person name="Okahashi N."/>
            <person name="Amafuji K."/>
            <person name="Kiridooshi Y."/>
            <person name="Sugita K."/>
            <person name="Strazar M."/>
            <person name="Skelly A."/>
            <person name="Suda W."/>
            <person name="Hattori M."/>
            <person name="Nakamoto N."/>
            <person name="Caballero S."/>
            <person name="Norman J."/>
            <person name="Olle B."/>
            <person name="Tanoue T."/>
            <person name="Arita M."/>
            <person name="Bucci V."/>
            <person name="Atarashi K."/>
            <person name="Xavier R."/>
            <person name="Honda K."/>
        </authorList>
    </citation>
    <scope>NUCLEOTIDE SEQUENCE [LARGE SCALE GENOMIC DNA]</scope>
    <source>
        <strain evidence="2">k04-0078-D8-1</strain>
    </source>
</reference>
<name>A0ABQ0BKP3_9FIRM</name>